<dbReference type="Gene3D" id="3.90.1150.10">
    <property type="entry name" value="Aspartate Aminotransferase, domain 1"/>
    <property type="match status" value="1"/>
</dbReference>
<evidence type="ECO:0000256" key="2">
    <source>
        <dbReference type="ARBA" id="ARBA00004746"/>
    </source>
</evidence>
<gene>
    <name evidence="8 11" type="primary">bioF</name>
    <name evidence="11" type="ORF">HHL15_06325</name>
</gene>
<dbReference type="InterPro" id="IPR004839">
    <property type="entry name" value="Aminotransferase_I/II_large"/>
</dbReference>
<dbReference type="GO" id="GO:0030170">
    <property type="term" value="F:pyridoxal phosphate binding"/>
    <property type="evidence" value="ECO:0007669"/>
    <property type="project" value="UniProtKB-UniRule"/>
</dbReference>
<dbReference type="InterPro" id="IPR015422">
    <property type="entry name" value="PyrdxlP-dep_Trfase_small"/>
</dbReference>
<dbReference type="EMBL" id="JABBGA010000004">
    <property type="protein sequence ID" value="NML25350.1"/>
    <property type="molecule type" value="Genomic_DNA"/>
</dbReference>
<dbReference type="InterPro" id="IPR004723">
    <property type="entry name" value="AONS_Archaea/Proteobacteria"/>
</dbReference>
<feature type="binding site" evidence="8">
    <location>
        <position position="213"/>
    </location>
    <ligand>
        <name>pyridoxal 5'-phosphate</name>
        <dbReference type="ChEBI" id="CHEBI:597326"/>
    </ligand>
</feature>
<feature type="binding site" evidence="8">
    <location>
        <position position="185"/>
    </location>
    <ligand>
        <name>pyridoxal 5'-phosphate</name>
        <dbReference type="ChEBI" id="CHEBI:597326"/>
    </ligand>
</feature>
<dbReference type="InterPro" id="IPR015424">
    <property type="entry name" value="PyrdxlP-dep_Trfase"/>
</dbReference>
<sequence>MAERPDPLDEIRSSLADLDAAGLRRRRRIVTTPCRPDTRLADRDGPVLAFCSNDYLGLAAESALGQALQAGAARWGCGSGASHLVSGHYAAHEALEARLAGFVGMEDALYFSTGYMANIGVMPALVGRGDAIFADKVNHASLVDGALLSRAELIRYPHCDLAALEARLAASTAPRKLIVTDGVFSMDGDIAPLPGLLALAEAHRAWLLVDDAHGFGVLGPGGRGCLAHFGLASPRLIYMGTLGKAAGAAGAFVAGQGEVIDWLINRSRSYIFTTGAPPALAEALLTAVDLIEHSDARRTHLDALIARLKAGLHLKRWQLLPSDTPIQPLVIGDNHETLAVSRALDAEGLWVPAIRPPTVPKGAARLRITLSAAHSLEQVDRLTDALKRLEARGA</sequence>
<keyword evidence="4 8" id="KW-0808">Transferase</keyword>
<organism evidence="11 12">
    <name type="scientific">Zoogloea dura</name>
    <dbReference type="NCBI Taxonomy" id="2728840"/>
    <lineage>
        <taxon>Bacteria</taxon>
        <taxon>Pseudomonadati</taxon>
        <taxon>Pseudomonadota</taxon>
        <taxon>Betaproteobacteria</taxon>
        <taxon>Rhodocyclales</taxon>
        <taxon>Zoogloeaceae</taxon>
        <taxon>Zoogloea</taxon>
    </lineage>
</organism>
<feature type="domain" description="Aminotransferase class I/classII large" evidence="10">
    <location>
        <begin position="47"/>
        <end position="386"/>
    </location>
</feature>
<comment type="caution">
    <text evidence="11">The sequence shown here is derived from an EMBL/GenBank/DDBJ whole genome shotgun (WGS) entry which is preliminary data.</text>
</comment>
<feature type="binding site" evidence="8">
    <location>
        <position position="139"/>
    </location>
    <ligand>
        <name>substrate</name>
    </ligand>
</feature>
<evidence type="ECO:0000256" key="3">
    <source>
        <dbReference type="ARBA" id="ARBA00011738"/>
    </source>
</evidence>
<feature type="binding site" evidence="8">
    <location>
        <begin position="114"/>
        <end position="115"/>
    </location>
    <ligand>
        <name>pyridoxal 5'-phosphate</name>
        <dbReference type="ChEBI" id="CHEBI:597326"/>
    </ligand>
</feature>
<dbReference type="InterPro" id="IPR050087">
    <property type="entry name" value="AON_synthase_class-II"/>
</dbReference>
<feature type="binding site" evidence="8">
    <location>
        <position position="25"/>
    </location>
    <ligand>
        <name>substrate</name>
    </ligand>
</feature>
<proteinExistence type="inferred from homology"/>
<reference evidence="11 12" key="1">
    <citation type="submission" date="2020-04" db="EMBL/GenBank/DDBJ databases">
        <title>Zoogloea sp. G-4-1-14 isolated from soil.</title>
        <authorList>
            <person name="Dahal R.H."/>
        </authorList>
    </citation>
    <scope>NUCLEOTIDE SEQUENCE [LARGE SCALE GENOMIC DNA]</scope>
    <source>
        <strain evidence="11 12">G-4-1-14</strain>
    </source>
</reference>
<dbReference type="SUPFAM" id="SSF53383">
    <property type="entry name" value="PLP-dependent transferases"/>
    <property type="match status" value="1"/>
</dbReference>
<comment type="subunit">
    <text evidence="3 8">Homodimer.</text>
</comment>
<comment type="function">
    <text evidence="8">Catalyzes the decarboxylative condensation of pimeloyl-[acyl-carrier protein] and L-alanine to produce 8-amino-7-oxononanoate (AON), [acyl-carrier protein], and carbon dioxide.</text>
</comment>
<evidence type="ECO:0000313" key="11">
    <source>
        <dbReference type="EMBL" id="NML25350.1"/>
    </source>
</evidence>
<dbReference type="GO" id="GO:0009102">
    <property type="term" value="P:biotin biosynthetic process"/>
    <property type="evidence" value="ECO:0007669"/>
    <property type="project" value="UniProtKB-UniRule"/>
</dbReference>
<accession>A0A848G2L9</accession>
<dbReference type="Proteomes" id="UP000580043">
    <property type="component" value="Unassembled WGS sequence"/>
</dbReference>
<evidence type="ECO:0000256" key="9">
    <source>
        <dbReference type="PIRSR" id="PIRSR604723-51"/>
    </source>
</evidence>
<comment type="similarity">
    <text evidence="8">Belongs to the class-II pyridoxal-phosphate-dependent aminotransferase family. BioF subfamily.</text>
</comment>
<feature type="modified residue" description="N6-(pyridoxal phosphate)lysine" evidence="8 9">
    <location>
        <position position="244"/>
    </location>
</feature>
<dbReference type="Pfam" id="PF00155">
    <property type="entry name" value="Aminotran_1_2"/>
    <property type="match status" value="1"/>
</dbReference>
<dbReference type="EC" id="2.3.1.47" evidence="8"/>
<dbReference type="InterPro" id="IPR022834">
    <property type="entry name" value="AONS_Proteobacteria"/>
</dbReference>
<dbReference type="PANTHER" id="PTHR13693:SF100">
    <property type="entry name" value="8-AMINO-7-OXONONANOATE SYNTHASE"/>
    <property type="match status" value="1"/>
</dbReference>
<feature type="binding site" evidence="8">
    <location>
        <position position="358"/>
    </location>
    <ligand>
        <name>substrate</name>
    </ligand>
</feature>
<evidence type="ECO:0000256" key="6">
    <source>
        <dbReference type="ARBA" id="ARBA00022898"/>
    </source>
</evidence>
<dbReference type="Gene3D" id="3.40.640.10">
    <property type="entry name" value="Type I PLP-dependent aspartate aminotransferase-like (Major domain)"/>
    <property type="match status" value="1"/>
</dbReference>
<evidence type="ECO:0000256" key="8">
    <source>
        <dbReference type="HAMAP-Rule" id="MF_01693"/>
    </source>
</evidence>
<comment type="catalytic activity">
    <reaction evidence="7 8">
        <text>6-carboxyhexanoyl-[ACP] + L-alanine + H(+) = (8S)-8-amino-7-oxononanoate + holo-[ACP] + CO2</text>
        <dbReference type="Rhea" id="RHEA:42288"/>
        <dbReference type="Rhea" id="RHEA-COMP:9685"/>
        <dbReference type="Rhea" id="RHEA-COMP:9955"/>
        <dbReference type="ChEBI" id="CHEBI:15378"/>
        <dbReference type="ChEBI" id="CHEBI:16526"/>
        <dbReference type="ChEBI" id="CHEBI:57972"/>
        <dbReference type="ChEBI" id="CHEBI:64479"/>
        <dbReference type="ChEBI" id="CHEBI:78846"/>
        <dbReference type="ChEBI" id="CHEBI:149468"/>
        <dbReference type="EC" id="2.3.1.47"/>
    </reaction>
</comment>
<comment type="pathway">
    <text evidence="2 8">Cofactor biosynthesis; biotin biosynthesis.</text>
</comment>
<keyword evidence="6 8" id="KW-0663">Pyridoxal phosphate</keyword>
<comment type="cofactor">
    <cofactor evidence="1 8 9">
        <name>pyridoxal 5'-phosphate</name>
        <dbReference type="ChEBI" id="CHEBI:597326"/>
    </cofactor>
</comment>
<feature type="binding site" evidence="8">
    <location>
        <position position="241"/>
    </location>
    <ligand>
        <name>pyridoxal 5'-phosphate</name>
        <dbReference type="ChEBI" id="CHEBI:597326"/>
    </ligand>
</feature>
<evidence type="ECO:0000256" key="5">
    <source>
        <dbReference type="ARBA" id="ARBA00022756"/>
    </source>
</evidence>
<dbReference type="InterPro" id="IPR015421">
    <property type="entry name" value="PyrdxlP-dep_Trfase_major"/>
</dbReference>
<keyword evidence="5 8" id="KW-0093">Biotin biosynthesis</keyword>
<dbReference type="RefSeq" id="WP_169144999.1">
    <property type="nucleotide sequence ID" value="NZ_JABBGA010000004.1"/>
</dbReference>
<name>A0A848G2L9_9RHOO</name>
<evidence type="ECO:0000256" key="7">
    <source>
        <dbReference type="ARBA" id="ARBA00047715"/>
    </source>
</evidence>
<keyword evidence="11" id="KW-0012">Acyltransferase</keyword>
<dbReference type="UniPathway" id="UPA00078"/>
<evidence type="ECO:0000313" key="12">
    <source>
        <dbReference type="Proteomes" id="UP000580043"/>
    </source>
</evidence>
<evidence type="ECO:0000256" key="1">
    <source>
        <dbReference type="ARBA" id="ARBA00001933"/>
    </source>
</evidence>
<dbReference type="AlphaFoldDB" id="A0A848G2L9"/>
<dbReference type="NCBIfam" id="TIGR00858">
    <property type="entry name" value="bioF"/>
    <property type="match status" value="1"/>
</dbReference>
<protein>
    <recommendedName>
        <fullName evidence="8">8-amino-7-oxononanoate synthase</fullName>
        <shortName evidence="8">AONS</shortName>
        <ecNumber evidence="8">2.3.1.47</ecNumber>
    </recommendedName>
    <alternativeName>
        <fullName evidence="8">7-keto-8-amino-pelargonic acid synthase</fullName>
        <shortName evidence="8">7-KAP synthase</shortName>
        <shortName evidence="8">KAPA synthase</shortName>
    </alternativeName>
    <alternativeName>
        <fullName evidence="8">8-amino-7-ketopelargonate synthase</fullName>
    </alternativeName>
</protein>
<dbReference type="PANTHER" id="PTHR13693">
    <property type="entry name" value="CLASS II AMINOTRANSFERASE/8-AMINO-7-OXONONANOATE SYNTHASE"/>
    <property type="match status" value="1"/>
</dbReference>
<evidence type="ECO:0000256" key="4">
    <source>
        <dbReference type="ARBA" id="ARBA00022679"/>
    </source>
</evidence>
<keyword evidence="12" id="KW-1185">Reference proteome</keyword>
<dbReference type="GO" id="GO:0008710">
    <property type="term" value="F:8-amino-7-oxononanoate synthase activity"/>
    <property type="evidence" value="ECO:0007669"/>
    <property type="project" value="UniProtKB-UniRule"/>
</dbReference>
<dbReference type="HAMAP" id="MF_01693">
    <property type="entry name" value="BioF_aminotrans_2"/>
    <property type="match status" value="1"/>
</dbReference>
<evidence type="ECO:0000259" key="10">
    <source>
        <dbReference type="Pfam" id="PF00155"/>
    </source>
</evidence>